<evidence type="ECO:0000313" key="1">
    <source>
        <dbReference type="EMBL" id="EQD32007.1"/>
    </source>
</evidence>
<sequence length="59" mass="6526">GVVNVSIIYGQPQIWSTPKSKTDAITQVTQRGYQPLALRRIYIAKKNPKEETLGNSPNG</sequence>
<proteinExistence type="predicted"/>
<gene>
    <name evidence="1" type="ORF">B1A_19648</name>
</gene>
<reference evidence="1" key="2">
    <citation type="journal article" date="2014" name="ISME J.">
        <title>Microbial stratification in low pH oxic and suboxic macroscopic growths along an acid mine drainage.</title>
        <authorList>
            <person name="Mendez-Garcia C."/>
            <person name="Mesa V."/>
            <person name="Sprenger R.R."/>
            <person name="Richter M."/>
            <person name="Diez M.S."/>
            <person name="Solano J."/>
            <person name="Bargiela R."/>
            <person name="Golyshina O.V."/>
            <person name="Manteca A."/>
            <person name="Ramos J.L."/>
            <person name="Gallego J.R."/>
            <person name="Llorente I."/>
            <person name="Martins Dos Santos V.A."/>
            <person name="Jensen O.N."/>
            <person name="Pelaez A.I."/>
            <person name="Sanchez J."/>
            <person name="Ferrer M."/>
        </authorList>
    </citation>
    <scope>NUCLEOTIDE SEQUENCE</scope>
</reference>
<protein>
    <submittedName>
        <fullName evidence="1">Uncharacterized protein</fullName>
    </submittedName>
</protein>
<feature type="non-terminal residue" evidence="1">
    <location>
        <position position="1"/>
    </location>
</feature>
<comment type="caution">
    <text evidence="1">The sequence shown here is derived from an EMBL/GenBank/DDBJ whole genome shotgun (WGS) entry which is preliminary data.</text>
</comment>
<accession>T0YJA8</accession>
<organism evidence="1">
    <name type="scientific">mine drainage metagenome</name>
    <dbReference type="NCBI Taxonomy" id="410659"/>
    <lineage>
        <taxon>unclassified sequences</taxon>
        <taxon>metagenomes</taxon>
        <taxon>ecological metagenomes</taxon>
    </lineage>
</organism>
<name>T0YJA8_9ZZZZ</name>
<dbReference type="EMBL" id="AUZX01014509">
    <property type="protein sequence ID" value="EQD32007.1"/>
    <property type="molecule type" value="Genomic_DNA"/>
</dbReference>
<dbReference type="AlphaFoldDB" id="T0YJA8"/>
<reference evidence="1" key="1">
    <citation type="submission" date="2013-08" db="EMBL/GenBank/DDBJ databases">
        <authorList>
            <person name="Mendez C."/>
            <person name="Richter M."/>
            <person name="Ferrer M."/>
            <person name="Sanchez J."/>
        </authorList>
    </citation>
    <scope>NUCLEOTIDE SEQUENCE</scope>
</reference>